<dbReference type="InterPro" id="IPR001940">
    <property type="entry name" value="Peptidase_S1C"/>
</dbReference>
<dbReference type="PRINTS" id="PR00834">
    <property type="entry name" value="PROTEASES2C"/>
</dbReference>
<keyword evidence="2" id="KW-0645">Protease</keyword>
<dbReference type="PANTHER" id="PTHR22939">
    <property type="entry name" value="SERINE PROTEASE FAMILY S1C HTRA-RELATED"/>
    <property type="match status" value="1"/>
</dbReference>
<dbReference type="EMBL" id="CP012621">
    <property type="protein sequence ID" value="ATG75238.1"/>
    <property type="molecule type" value="Genomic_DNA"/>
</dbReference>
<keyword evidence="3" id="KW-0378">Hydrolase</keyword>
<evidence type="ECO:0000256" key="3">
    <source>
        <dbReference type="ARBA" id="ARBA00022801"/>
    </source>
</evidence>
<gene>
    <name evidence="7" type="ORF">AN401_16360</name>
</gene>
<feature type="active site" description="Charge relay system" evidence="5">
    <location>
        <position position="209"/>
    </location>
</feature>
<organism evidence="7 8">
    <name type="scientific">Zobellella denitrificans</name>
    <dbReference type="NCBI Taxonomy" id="347534"/>
    <lineage>
        <taxon>Bacteria</taxon>
        <taxon>Pseudomonadati</taxon>
        <taxon>Pseudomonadota</taxon>
        <taxon>Gammaproteobacteria</taxon>
        <taxon>Aeromonadales</taxon>
        <taxon>Aeromonadaceae</taxon>
        <taxon>Zobellella</taxon>
    </lineage>
</organism>
<comment type="similarity">
    <text evidence="1">Belongs to the peptidase S1C family.</text>
</comment>
<dbReference type="InterPro" id="IPR043504">
    <property type="entry name" value="Peptidase_S1_PA_chymotrypsin"/>
</dbReference>
<dbReference type="RefSeq" id="WP_096779960.1">
    <property type="nucleotide sequence ID" value="NZ_CP012621.1"/>
</dbReference>
<dbReference type="InterPro" id="IPR036034">
    <property type="entry name" value="PDZ_sf"/>
</dbReference>
<dbReference type="SUPFAM" id="SSF50156">
    <property type="entry name" value="PDZ domain-like"/>
    <property type="match status" value="1"/>
</dbReference>
<evidence type="ECO:0000313" key="7">
    <source>
        <dbReference type="EMBL" id="ATG75238.1"/>
    </source>
</evidence>
<feature type="domain" description="PDZ" evidence="6">
    <location>
        <begin position="288"/>
        <end position="346"/>
    </location>
</feature>
<reference evidence="8" key="1">
    <citation type="submission" date="2015-09" db="EMBL/GenBank/DDBJ databases">
        <authorList>
            <person name="Shao Z."/>
            <person name="Wang L."/>
        </authorList>
    </citation>
    <scope>NUCLEOTIDE SEQUENCE [LARGE SCALE GENOMIC DNA]</scope>
    <source>
        <strain evidence="8">F13-1</strain>
    </source>
</reference>
<dbReference type="FunFam" id="2.40.10.10:FF:000001">
    <property type="entry name" value="Periplasmic serine protease DegS"/>
    <property type="match status" value="1"/>
</dbReference>
<feature type="active site" description="Charge relay system" evidence="5">
    <location>
        <position position="100"/>
    </location>
</feature>
<dbReference type="PANTHER" id="PTHR22939:SF101">
    <property type="entry name" value="PERIPLASMIC PH-DEPENDENT SERINE ENDOPROTEASE DEGQ"/>
    <property type="match status" value="1"/>
</dbReference>
<dbReference type="AlphaFoldDB" id="A0A291HT54"/>
<dbReference type="PROSITE" id="PS50106">
    <property type="entry name" value="PDZ"/>
    <property type="match status" value="1"/>
</dbReference>
<dbReference type="GO" id="GO:0004252">
    <property type="term" value="F:serine-type endopeptidase activity"/>
    <property type="evidence" value="ECO:0007669"/>
    <property type="project" value="InterPro"/>
</dbReference>
<dbReference type="GO" id="GO:0042597">
    <property type="term" value="C:periplasmic space"/>
    <property type="evidence" value="ECO:0007669"/>
    <property type="project" value="TreeGrafter"/>
</dbReference>
<dbReference type="Pfam" id="PF13180">
    <property type="entry name" value="PDZ_2"/>
    <property type="match status" value="1"/>
</dbReference>
<feature type="active site" description="Charge relay system" evidence="5">
    <location>
        <position position="130"/>
    </location>
</feature>
<protein>
    <submittedName>
        <fullName evidence="7">Peptidase</fullName>
    </submittedName>
</protein>
<dbReference type="Pfam" id="PF13365">
    <property type="entry name" value="Trypsin_2"/>
    <property type="match status" value="1"/>
</dbReference>
<dbReference type="NCBIfam" id="TIGR02038">
    <property type="entry name" value="protease_degS"/>
    <property type="match status" value="1"/>
</dbReference>
<evidence type="ECO:0000256" key="1">
    <source>
        <dbReference type="ARBA" id="ARBA00010541"/>
    </source>
</evidence>
<dbReference type="Gene3D" id="2.40.10.10">
    <property type="entry name" value="Trypsin-like serine proteases"/>
    <property type="match status" value="2"/>
</dbReference>
<dbReference type="NCBIfam" id="NF008147">
    <property type="entry name" value="PRK10898.1"/>
    <property type="match status" value="1"/>
</dbReference>
<dbReference type="GO" id="GO:0006515">
    <property type="term" value="P:protein quality control for misfolded or incompletely synthesized proteins"/>
    <property type="evidence" value="ECO:0007669"/>
    <property type="project" value="TreeGrafter"/>
</dbReference>
<evidence type="ECO:0000256" key="2">
    <source>
        <dbReference type="ARBA" id="ARBA00022670"/>
    </source>
</evidence>
<dbReference type="SUPFAM" id="SSF50494">
    <property type="entry name" value="Trypsin-like serine proteases"/>
    <property type="match status" value="1"/>
</dbReference>
<dbReference type="SMART" id="SM00228">
    <property type="entry name" value="PDZ"/>
    <property type="match status" value="1"/>
</dbReference>
<dbReference type="InterPro" id="IPR001478">
    <property type="entry name" value="PDZ"/>
</dbReference>
<dbReference type="Gene3D" id="2.30.42.10">
    <property type="match status" value="1"/>
</dbReference>
<sequence>MRSASLFKFLLQSTLTGVLMAVLLLLLFPQLRTQPFEHWWRNQQVGVSSFSYAAGRAGPAVVNIYTRSFQRGTEAPELSATGLGSGVIMSEQGYVLTNYHVIADADQVVVALQDGRIIAGEVTGFDVPTDLAVLKIEANQLPVIPQDPNLNPKVGDIVLAIGNPYNVGQTITQGIISATGRTGLSSMGPDSNGRQDLLQTDAAINAGNSGGALVNVYGEMVGINTASFQSLAHQESYGINFAIPYALAHRIMQELILHGRVIRGYLGIGGADIPLVMAQLLNLGERSGIYVDAVNAGGPAEQAGIQAGDVLLEIDGKAIVNARHAMDLVAETRPGTQIDITLLRAGQSLTLKVNIEEDSRFQRLR</sequence>
<evidence type="ECO:0000256" key="4">
    <source>
        <dbReference type="ARBA" id="ARBA00022825"/>
    </source>
</evidence>
<dbReference type="InterPro" id="IPR009003">
    <property type="entry name" value="Peptidase_S1_PA"/>
</dbReference>
<dbReference type="InterPro" id="IPR011783">
    <property type="entry name" value="Pept_S1C_DegS"/>
</dbReference>
<evidence type="ECO:0000256" key="5">
    <source>
        <dbReference type="PIRSR" id="PIRSR611783-1"/>
    </source>
</evidence>
<name>A0A291HT54_9GAMM</name>
<evidence type="ECO:0000313" key="8">
    <source>
        <dbReference type="Proteomes" id="UP000217763"/>
    </source>
</evidence>
<dbReference type="KEGG" id="zdf:AN401_16360"/>
<keyword evidence="8" id="KW-1185">Reference proteome</keyword>
<keyword evidence="4" id="KW-0720">Serine protease</keyword>
<dbReference type="Proteomes" id="UP000217763">
    <property type="component" value="Chromosome"/>
</dbReference>
<proteinExistence type="inferred from homology"/>
<accession>A0A291HT54</accession>
<evidence type="ECO:0000259" key="6">
    <source>
        <dbReference type="PROSITE" id="PS50106"/>
    </source>
</evidence>